<dbReference type="PANTHER" id="PTHR10603:SF7">
    <property type="entry name" value="FRAGILE X MESSENGER RIBONUCLEOPROTEIN 1 HOMOLOG"/>
    <property type="match status" value="1"/>
</dbReference>
<evidence type="ECO:0000259" key="8">
    <source>
        <dbReference type="PROSITE" id="PS51641"/>
    </source>
</evidence>
<dbReference type="SMART" id="SM00322">
    <property type="entry name" value="KH"/>
    <property type="match status" value="2"/>
</dbReference>
<dbReference type="GO" id="GO:0043488">
    <property type="term" value="P:regulation of mRNA stability"/>
    <property type="evidence" value="ECO:0007669"/>
    <property type="project" value="TreeGrafter"/>
</dbReference>
<feature type="region of interest" description="Disordered" evidence="7">
    <location>
        <begin position="395"/>
        <end position="555"/>
    </location>
</feature>
<keyword evidence="3" id="KW-0963">Cytoplasm</keyword>
<dbReference type="GO" id="GO:0005634">
    <property type="term" value="C:nucleus"/>
    <property type="evidence" value="ECO:0007669"/>
    <property type="project" value="TreeGrafter"/>
</dbReference>
<dbReference type="GO" id="GO:0048170">
    <property type="term" value="P:positive regulation of long-term neuronal synaptic plasticity"/>
    <property type="evidence" value="ECO:0007669"/>
    <property type="project" value="TreeGrafter"/>
</dbReference>
<dbReference type="GO" id="GO:0045182">
    <property type="term" value="F:translation regulator activity"/>
    <property type="evidence" value="ECO:0007669"/>
    <property type="project" value="TreeGrafter"/>
</dbReference>
<dbReference type="Gene3D" id="2.30.30.140">
    <property type="match status" value="1"/>
</dbReference>
<dbReference type="SUPFAM" id="SSF54791">
    <property type="entry name" value="Eukaryotic type KH-domain (KH-domain type I)"/>
    <property type="match status" value="2"/>
</dbReference>
<evidence type="ECO:0000313" key="10">
    <source>
        <dbReference type="Proteomes" id="UP000694569"/>
    </source>
</evidence>
<dbReference type="GO" id="GO:0003730">
    <property type="term" value="F:mRNA 3'-UTR binding"/>
    <property type="evidence" value="ECO:0007669"/>
    <property type="project" value="TreeGrafter"/>
</dbReference>
<comment type="subcellular location">
    <subcellularLocation>
        <location evidence="1">Cytoplasm</location>
        <location evidence="1">Cytoplasmic ribonucleoprotein granule</location>
    </subcellularLocation>
</comment>
<dbReference type="FunFam" id="3.30.1370.10:FF:000004">
    <property type="entry name" value="Fragile X mental retardation 1, isoform CRA_e"/>
    <property type="match status" value="1"/>
</dbReference>
<reference evidence="9" key="1">
    <citation type="submission" date="2025-08" db="UniProtKB">
        <authorList>
            <consortium name="Ensembl"/>
        </authorList>
    </citation>
    <scope>IDENTIFICATION</scope>
</reference>
<feature type="compositionally biased region" description="Basic and acidic residues" evidence="7">
    <location>
        <begin position="402"/>
        <end position="416"/>
    </location>
</feature>
<dbReference type="InterPro" id="IPR004088">
    <property type="entry name" value="KH_dom_type_1"/>
</dbReference>
<evidence type="ECO:0000313" key="9">
    <source>
        <dbReference type="Ensembl" id="ENSLLEP00000049048.1"/>
    </source>
</evidence>
<dbReference type="Pfam" id="PF05641">
    <property type="entry name" value="Agenet"/>
    <property type="match status" value="1"/>
</dbReference>
<dbReference type="GO" id="GO:0098793">
    <property type="term" value="C:presynapse"/>
    <property type="evidence" value="ECO:0007669"/>
    <property type="project" value="GOC"/>
</dbReference>
<dbReference type="InterPro" id="IPR004087">
    <property type="entry name" value="KH_dom"/>
</dbReference>
<evidence type="ECO:0000256" key="2">
    <source>
        <dbReference type="ARBA" id="ARBA00006633"/>
    </source>
</evidence>
<feature type="compositionally biased region" description="Polar residues" evidence="7">
    <location>
        <begin position="477"/>
        <end position="487"/>
    </location>
</feature>
<dbReference type="OrthoDB" id="424249at2759"/>
<evidence type="ECO:0000256" key="4">
    <source>
        <dbReference type="ARBA" id="ARBA00022737"/>
    </source>
</evidence>
<proteinExistence type="inferred from homology"/>
<feature type="compositionally biased region" description="Polar residues" evidence="7">
    <location>
        <begin position="512"/>
        <end position="522"/>
    </location>
</feature>
<dbReference type="InterPro" id="IPR036612">
    <property type="entry name" value="KH_dom_type_1_sf"/>
</dbReference>
<dbReference type="Proteomes" id="UP000694569">
    <property type="component" value="Unplaced"/>
</dbReference>
<dbReference type="Gene3D" id="3.30.1370.10">
    <property type="entry name" value="K Homology domain, type 1"/>
    <property type="match status" value="2"/>
</dbReference>
<evidence type="ECO:0000256" key="1">
    <source>
        <dbReference type="ARBA" id="ARBA00004331"/>
    </source>
</evidence>
<dbReference type="PANTHER" id="PTHR10603">
    <property type="entry name" value="FRAGILE X MENTAL RETARDATION SYNDROME-RELATED PROTEIN"/>
    <property type="match status" value="1"/>
</dbReference>
<dbReference type="Pfam" id="PF17904">
    <property type="entry name" value="KH_9"/>
    <property type="match status" value="1"/>
</dbReference>
<feature type="compositionally biased region" description="Basic and acidic residues" evidence="7">
    <location>
        <begin position="523"/>
        <end position="532"/>
    </location>
</feature>
<dbReference type="GO" id="GO:0010494">
    <property type="term" value="C:cytoplasmic stress granule"/>
    <property type="evidence" value="ECO:0007669"/>
    <property type="project" value="TreeGrafter"/>
</dbReference>
<dbReference type="FunFam" id="3.30.1370.10:FF:000053">
    <property type="entry name" value="Fragile X mental retardation syndrome-related protein 1"/>
    <property type="match status" value="1"/>
</dbReference>
<organism evidence="9 10">
    <name type="scientific">Leptobrachium leishanense</name>
    <name type="common">Leishan spiny toad</name>
    <dbReference type="NCBI Taxonomy" id="445787"/>
    <lineage>
        <taxon>Eukaryota</taxon>
        <taxon>Metazoa</taxon>
        <taxon>Chordata</taxon>
        <taxon>Craniata</taxon>
        <taxon>Vertebrata</taxon>
        <taxon>Euteleostomi</taxon>
        <taxon>Amphibia</taxon>
        <taxon>Batrachia</taxon>
        <taxon>Anura</taxon>
        <taxon>Pelobatoidea</taxon>
        <taxon>Megophryidae</taxon>
        <taxon>Leptobrachium</taxon>
    </lineage>
</organism>
<dbReference type="PROSITE" id="PS50084">
    <property type="entry name" value="KH_TYPE_1"/>
    <property type="match status" value="2"/>
</dbReference>
<dbReference type="InterPro" id="IPR040472">
    <property type="entry name" value="FMRP_KH0"/>
</dbReference>
<feature type="domain" description="Agenet-like" evidence="8">
    <location>
        <begin position="77"/>
        <end position="129"/>
    </location>
</feature>
<keyword evidence="5 6" id="KW-0694">RNA-binding</keyword>
<keyword evidence="10" id="KW-1185">Reference proteome</keyword>
<evidence type="ECO:0000256" key="7">
    <source>
        <dbReference type="SAM" id="MobiDB-lite"/>
    </source>
</evidence>
<dbReference type="Pfam" id="PF12235">
    <property type="entry name" value="FXMRP1_C_core"/>
    <property type="match status" value="1"/>
</dbReference>
<dbReference type="GeneTree" id="ENSGT00950000183189"/>
<dbReference type="InterPro" id="IPR041560">
    <property type="entry name" value="Tudor_FRM1"/>
</dbReference>
<reference evidence="9" key="2">
    <citation type="submission" date="2025-09" db="UniProtKB">
        <authorList>
            <consortium name="Ensembl"/>
        </authorList>
    </citation>
    <scope>IDENTIFICATION</scope>
</reference>
<dbReference type="GO" id="GO:0045727">
    <property type="term" value="P:positive regulation of translation"/>
    <property type="evidence" value="ECO:0007669"/>
    <property type="project" value="TreeGrafter"/>
</dbReference>
<dbReference type="AlphaFoldDB" id="A0A8C5RD12"/>
<feature type="compositionally biased region" description="Basic and acidic residues" evidence="7">
    <location>
        <begin position="492"/>
        <end position="508"/>
    </location>
</feature>
<dbReference type="GO" id="GO:0048513">
    <property type="term" value="P:animal organ development"/>
    <property type="evidence" value="ECO:0007669"/>
    <property type="project" value="TreeGrafter"/>
</dbReference>
<comment type="similarity">
    <text evidence="2">Belongs to the FMR1 family.</text>
</comment>
<sequence>MRGAGWGSLGVAAPRSADTPLPWRYAHPARSACSVVARCIANVSSLSRSWMPERQVPFSDARLPPTPDTAAPIAEGDQVEVLSRSNEQEASGWWIAHVRMIKGDFYVIEYTSCDAPYNEIVSLDRIRPINTNQATTRQMFFKLSVPVPEDLRGVCLRKDLHKEFKKVVGAECVFLDKTGKELIILATDESVIKHSSILCDIHLRSVRTIHSLLTQNEEANKLLEASKQFANAYQEDFHVREDLIGLSIGAHGVNIQQARKVPGVSAIQLDESKSTFRVYGENEDAVRTARRILEFSEGSMMVPREYVGKIIGKNGQVIQEVVDKSGVVRVRVEGDNDKGEQKKEGMVPFVFVGTQENISNALALLEYQIAYLKDLDQLRKDRMVIEDQLRNVGGGVRLISPRPEEEVGSETKDNNRGHGRMGRGRGGRGTQHNRENDGVQEARGPPQRNSRRRPGAEDREATDVNEEAQEGFDRASRQQLRAHSYQSRYRGKPRDFGNKRDRREDPHPGSDPTPTGKQNPRTKTTEHSDAKEAAVTNGDAEIRQTDPETISNGTL</sequence>
<name>A0A8C5RD12_9ANUR</name>
<dbReference type="GO" id="GO:0051028">
    <property type="term" value="P:mRNA transport"/>
    <property type="evidence" value="ECO:0007669"/>
    <property type="project" value="TreeGrafter"/>
</dbReference>
<dbReference type="Pfam" id="PF00013">
    <property type="entry name" value="KH_1"/>
    <property type="match status" value="1"/>
</dbReference>
<evidence type="ECO:0000256" key="5">
    <source>
        <dbReference type="ARBA" id="ARBA00022884"/>
    </source>
</evidence>
<dbReference type="InterPro" id="IPR022034">
    <property type="entry name" value="FMR1-like_C_core"/>
</dbReference>
<dbReference type="GO" id="GO:0043005">
    <property type="term" value="C:neuron projection"/>
    <property type="evidence" value="ECO:0007669"/>
    <property type="project" value="TreeGrafter"/>
</dbReference>
<accession>A0A8C5RD12</accession>
<evidence type="ECO:0000256" key="6">
    <source>
        <dbReference type="PROSITE-ProRule" id="PRU00117"/>
    </source>
</evidence>
<feature type="compositionally biased region" description="Basic residues" evidence="7">
    <location>
        <begin position="417"/>
        <end position="426"/>
    </location>
</feature>
<dbReference type="GO" id="GO:0099577">
    <property type="term" value="P:regulation of translation at presynapse, modulating synaptic transmission"/>
    <property type="evidence" value="ECO:0007669"/>
    <property type="project" value="TreeGrafter"/>
</dbReference>
<protein>
    <recommendedName>
        <fullName evidence="8">Agenet-like domain-containing protein</fullName>
    </recommendedName>
</protein>
<keyword evidence="4" id="KW-0677">Repeat</keyword>
<dbReference type="InterPro" id="IPR040148">
    <property type="entry name" value="FMR1"/>
</dbReference>
<dbReference type="Ensembl" id="ENSLLET00000050962.1">
    <property type="protein sequence ID" value="ENSLLEP00000049048.1"/>
    <property type="gene ID" value="ENSLLEG00000030881.1"/>
</dbReference>
<evidence type="ECO:0000256" key="3">
    <source>
        <dbReference type="ARBA" id="ARBA00022490"/>
    </source>
</evidence>
<dbReference type="InterPro" id="IPR008395">
    <property type="entry name" value="Agenet-like_dom"/>
</dbReference>
<dbReference type="PROSITE" id="PS51641">
    <property type="entry name" value="AGENET_LIKE"/>
    <property type="match status" value="1"/>
</dbReference>